<evidence type="ECO:0000256" key="2">
    <source>
        <dbReference type="ARBA" id="ARBA00023054"/>
    </source>
</evidence>
<reference evidence="3" key="1">
    <citation type="journal article" date="2023" name="Plant J.">
        <title>Genome sequences and population genomics provide insights into the demographic history, inbreeding, and mutation load of two 'living fossil' tree species of Dipteronia.</title>
        <authorList>
            <person name="Feng Y."/>
            <person name="Comes H.P."/>
            <person name="Chen J."/>
            <person name="Zhu S."/>
            <person name="Lu R."/>
            <person name="Zhang X."/>
            <person name="Li P."/>
            <person name="Qiu J."/>
            <person name="Olsen K.M."/>
            <person name="Qiu Y."/>
        </authorList>
    </citation>
    <scope>NUCLEOTIDE SEQUENCE</scope>
    <source>
        <strain evidence="3">KIB01</strain>
    </source>
</reference>
<organism evidence="3 4">
    <name type="scientific">Dipteronia dyeriana</name>
    <dbReference type="NCBI Taxonomy" id="168575"/>
    <lineage>
        <taxon>Eukaryota</taxon>
        <taxon>Viridiplantae</taxon>
        <taxon>Streptophyta</taxon>
        <taxon>Embryophyta</taxon>
        <taxon>Tracheophyta</taxon>
        <taxon>Spermatophyta</taxon>
        <taxon>Magnoliopsida</taxon>
        <taxon>eudicotyledons</taxon>
        <taxon>Gunneridae</taxon>
        <taxon>Pentapetalae</taxon>
        <taxon>rosids</taxon>
        <taxon>malvids</taxon>
        <taxon>Sapindales</taxon>
        <taxon>Sapindaceae</taxon>
        <taxon>Hippocastanoideae</taxon>
        <taxon>Acereae</taxon>
        <taxon>Dipteronia</taxon>
    </lineage>
</organism>
<dbReference type="GO" id="GO:0005829">
    <property type="term" value="C:cytosol"/>
    <property type="evidence" value="ECO:0007669"/>
    <property type="project" value="TreeGrafter"/>
</dbReference>
<keyword evidence="2" id="KW-0175">Coiled coil</keyword>
<dbReference type="InterPro" id="IPR008545">
    <property type="entry name" value="Web"/>
</dbReference>
<dbReference type="Pfam" id="PF05701">
    <property type="entry name" value="WEMBL"/>
    <property type="match status" value="1"/>
</dbReference>
<evidence type="ECO:0000313" key="3">
    <source>
        <dbReference type="EMBL" id="KAK2647497.1"/>
    </source>
</evidence>
<dbReference type="AlphaFoldDB" id="A0AAD9U442"/>
<protein>
    <submittedName>
        <fullName evidence="3">Uncharacterized protein</fullName>
    </submittedName>
</protein>
<evidence type="ECO:0000256" key="1">
    <source>
        <dbReference type="ARBA" id="ARBA00005485"/>
    </source>
</evidence>
<dbReference type="Proteomes" id="UP001280121">
    <property type="component" value="Unassembled WGS sequence"/>
</dbReference>
<dbReference type="PANTHER" id="PTHR32054">
    <property type="entry name" value="HEAVY CHAIN, PUTATIVE, EXPRESSED-RELATED-RELATED"/>
    <property type="match status" value="1"/>
</dbReference>
<accession>A0AAD9U442</accession>
<proteinExistence type="inferred from homology"/>
<sequence>MAETLHHSTSKMELFEGREVFGSGTKPDPMKKEGVTRAEIDTSAPFESVKEAVSRFGGIGYWKPSQHKVSDEKCFEDSIKYQLNMVSIGSVGSVRFAAATADSVRDTRYRSGFLGLVTIMKKNL</sequence>
<dbReference type="GO" id="GO:0009904">
    <property type="term" value="P:chloroplast accumulation movement"/>
    <property type="evidence" value="ECO:0007669"/>
    <property type="project" value="TreeGrafter"/>
</dbReference>
<name>A0AAD9U442_9ROSI</name>
<evidence type="ECO:0000313" key="4">
    <source>
        <dbReference type="Proteomes" id="UP001280121"/>
    </source>
</evidence>
<comment type="similarity">
    <text evidence="1">Belongs to the WEB family.</text>
</comment>
<comment type="caution">
    <text evidence="3">The sequence shown here is derived from an EMBL/GenBank/DDBJ whole genome shotgun (WGS) entry which is preliminary data.</text>
</comment>
<dbReference type="PANTHER" id="PTHR32054:SF4">
    <property type="entry name" value="OS07G0677900 PROTEIN"/>
    <property type="match status" value="1"/>
</dbReference>
<dbReference type="GO" id="GO:0009903">
    <property type="term" value="P:chloroplast avoidance movement"/>
    <property type="evidence" value="ECO:0007669"/>
    <property type="project" value="TreeGrafter"/>
</dbReference>
<gene>
    <name evidence="3" type="ORF">Ddye_014986</name>
</gene>
<keyword evidence="4" id="KW-1185">Reference proteome</keyword>
<dbReference type="EMBL" id="JANJYI010000005">
    <property type="protein sequence ID" value="KAK2647497.1"/>
    <property type="molecule type" value="Genomic_DNA"/>
</dbReference>